<dbReference type="PANTHER" id="PTHR36019:SF3">
    <property type="entry name" value="PLANT_PROTEIN"/>
    <property type="match status" value="1"/>
</dbReference>
<dbReference type="PANTHER" id="PTHR36019">
    <property type="entry name" value="PLANT/PROTEIN"/>
    <property type="match status" value="1"/>
</dbReference>
<organism evidence="1 2">
    <name type="scientific">Gossypium davidsonii</name>
    <name type="common">Davidson's cotton</name>
    <name type="synonym">Gossypium klotzschianum subsp. davidsonii</name>
    <dbReference type="NCBI Taxonomy" id="34287"/>
    <lineage>
        <taxon>Eukaryota</taxon>
        <taxon>Viridiplantae</taxon>
        <taxon>Streptophyta</taxon>
        <taxon>Embryophyta</taxon>
        <taxon>Tracheophyta</taxon>
        <taxon>Spermatophyta</taxon>
        <taxon>Magnoliopsida</taxon>
        <taxon>eudicotyledons</taxon>
        <taxon>Gunneridae</taxon>
        <taxon>Pentapetalae</taxon>
        <taxon>rosids</taxon>
        <taxon>malvids</taxon>
        <taxon>Malvales</taxon>
        <taxon>Malvaceae</taxon>
        <taxon>Malvoideae</taxon>
        <taxon>Gossypium</taxon>
    </lineage>
</organism>
<dbReference type="EMBL" id="JABFAC010000004">
    <property type="protein sequence ID" value="MBA0611343.1"/>
    <property type="molecule type" value="Genomic_DNA"/>
</dbReference>
<name>A0A7J8RCL3_GOSDV</name>
<comment type="caution">
    <text evidence="1">The sequence shown here is derived from an EMBL/GenBank/DDBJ whole genome shotgun (WGS) entry which is preliminary data.</text>
</comment>
<sequence>MSLNCLICQHRSNSNNYREYCAKEENCKERVGTSCSGISPAYYDEIKSDHEPTSLVIAKNKINKGHRRLKTIDSPYRATAFESDNDEPKLVRSSGVRRNWSFKDIGISEEASLRIGELGDEVGKWRTDQLLNKEMTNSRSTTWGIGNLGKVASRDHQANRRMASCGHQMSRGWRAIQVSKLGCKTRSGNTLNDN</sequence>
<keyword evidence="2" id="KW-1185">Reference proteome</keyword>
<evidence type="ECO:0000313" key="2">
    <source>
        <dbReference type="Proteomes" id="UP000593561"/>
    </source>
</evidence>
<reference evidence="1 2" key="1">
    <citation type="journal article" date="2019" name="Genome Biol. Evol.">
        <title>Insights into the evolution of the New World diploid cottons (Gossypium, subgenus Houzingenia) based on genome sequencing.</title>
        <authorList>
            <person name="Grover C.E."/>
            <person name="Arick M.A. 2nd"/>
            <person name="Thrash A."/>
            <person name="Conover J.L."/>
            <person name="Sanders W.S."/>
            <person name="Peterson D.G."/>
            <person name="Frelichowski J.E."/>
            <person name="Scheffler J.A."/>
            <person name="Scheffler B.E."/>
            <person name="Wendel J.F."/>
        </authorList>
    </citation>
    <scope>NUCLEOTIDE SEQUENCE [LARGE SCALE GENOMIC DNA]</scope>
    <source>
        <strain evidence="1">27</strain>
        <tissue evidence="1">Leaf</tissue>
    </source>
</reference>
<dbReference type="Proteomes" id="UP000593561">
    <property type="component" value="Unassembled WGS sequence"/>
</dbReference>
<accession>A0A7J8RCL3</accession>
<protein>
    <submittedName>
        <fullName evidence="1">Uncharacterized protein</fullName>
    </submittedName>
</protein>
<dbReference type="AlphaFoldDB" id="A0A7J8RCL3"/>
<proteinExistence type="predicted"/>
<gene>
    <name evidence="1" type="ORF">Godav_012038</name>
</gene>
<evidence type="ECO:0000313" key="1">
    <source>
        <dbReference type="EMBL" id="MBA0611343.1"/>
    </source>
</evidence>